<evidence type="ECO:0000256" key="1">
    <source>
        <dbReference type="SAM" id="Phobius"/>
    </source>
</evidence>
<keyword evidence="1" id="KW-1133">Transmembrane helix</keyword>
<feature type="transmembrane region" description="Helical" evidence="1">
    <location>
        <begin position="20"/>
        <end position="42"/>
    </location>
</feature>
<dbReference type="OrthoDB" id="9799578at2"/>
<name>D1C4H5_SPHTD</name>
<evidence type="ECO:0008006" key="4">
    <source>
        <dbReference type="Google" id="ProtNLM"/>
    </source>
</evidence>
<gene>
    <name evidence="2" type="ordered locus">Sthe_1708</name>
</gene>
<keyword evidence="1" id="KW-0812">Transmembrane</keyword>
<reference evidence="3" key="1">
    <citation type="submission" date="2009-11" db="EMBL/GenBank/DDBJ databases">
        <title>The complete chromosome 1 of Sphaerobacter thermophilus DSM 20745.</title>
        <authorList>
            <person name="Lucas S."/>
            <person name="Copeland A."/>
            <person name="Lapidus A."/>
            <person name="Glavina del Rio T."/>
            <person name="Dalin E."/>
            <person name="Tice H."/>
            <person name="Bruce D."/>
            <person name="Goodwin L."/>
            <person name="Pitluck S."/>
            <person name="Kyrpides N."/>
            <person name="Mavromatis K."/>
            <person name="Ivanova N."/>
            <person name="Mikhailova N."/>
            <person name="LaButti K.M."/>
            <person name="Clum A."/>
            <person name="Sun H.I."/>
            <person name="Brettin T."/>
            <person name="Detter J.C."/>
            <person name="Han C."/>
            <person name="Larimer F."/>
            <person name="Land M."/>
            <person name="Hauser L."/>
            <person name="Markowitz V."/>
            <person name="Cheng J.F."/>
            <person name="Hugenholtz P."/>
            <person name="Woyke T."/>
            <person name="Wu D."/>
            <person name="Steenblock K."/>
            <person name="Schneider S."/>
            <person name="Pukall R."/>
            <person name="Goeker M."/>
            <person name="Klenk H.P."/>
            <person name="Eisen J.A."/>
        </authorList>
    </citation>
    <scope>NUCLEOTIDE SEQUENCE [LARGE SCALE GENOMIC DNA]</scope>
    <source>
        <strain evidence="3">ATCC 49802 / DSM 20745 / S 6022</strain>
    </source>
</reference>
<proteinExistence type="predicted"/>
<evidence type="ECO:0000313" key="3">
    <source>
        <dbReference type="Proteomes" id="UP000002027"/>
    </source>
</evidence>
<dbReference type="KEGG" id="sti:Sthe_1708"/>
<dbReference type="Pfam" id="PF13197">
    <property type="entry name" value="DUF4013"/>
    <property type="match status" value="1"/>
</dbReference>
<dbReference type="EMBL" id="CP001823">
    <property type="protein sequence ID" value="ACZ39142.1"/>
    <property type="molecule type" value="Genomic_DNA"/>
</dbReference>
<sequence length="213" mass="23123">MDIGRAFTFTFQDSQWIKKVAIGGLLVLIPIIGWLFVSGYWLRLVRQVVENEDVPLPEWNDFGGDLVRGLKFIVVAFVWSIPAAIVSLMASFSGNGNDLSSTNLGLQCLITILSLGAAFVQPLFATRVALTEDIGAGLQFGAIFNEIRPVATSLLIVLLMSIVIALLAMVGVVLCIIGVIFTVFFAYVVQAHLYGQVRRQLQGDPTAAIRPLA</sequence>
<keyword evidence="3" id="KW-1185">Reference proteome</keyword>
<feature type="transmembrane region" description="Helical" evidence="1">
    <location>
        <begin position="72"/>
        <end position="92"/>
    </location>
</feature>
<feature type="transmembrane region" description="Helical" evidence="1">
    <location>
        <begin position="104"/>
        <end position="124"/>
    </location>
</feature>
<evidence type="ECO:0000313" key="2">
    <source>
        <dbReference type="EMBL" id="ACZ39142.1"/>
    </source>
</evidence>
<protein>
    <recommendedName>
        <fullName evidence="4">DUF4013 domain-containing protein</fullName>
    </recommendedName>
</protein>
<dbReference type="InParanoid" id="D1C4H5"/>
<dbReference type="STRING" id="479434.Sthe_1708"/>
<dbReference type="HOGENOM" id="CLU_079270_4_0_0"/>
<dbReference type="AlphaFoldDB" id="D1C4H5"/>
<dbReference type="Proteomes" id="UP000002027">
    <property type="component" value="Chromosome 1"/>
</dbReference>
<dbReference type="InterPro" id="IPR025098">
    <property type="entry name" value="DUF4013"/>
</dbReference>
<feature type="transmembrane region" description="Helical" evidence="1">
    <location>
        <begin position="156"/>
        <end position="189"/>
    </location>
</feature>
<organism evidence="2 3">
    <name type="scientific">Sphaerobacter thermophilus (strain ATCC 49802 / DSM 20745 / KCCM 41009 / NCIMB 13125 / S 6022)</name>
    <dbReference type="NCBI Taxonomy" id="479434"/>
    <lineage>
        <taxon>Bacteria</taxon>
        <taxon>Pseudomonadati</taxon>
        <taxon>Thermomicrobiota</taxon>
        <taxon>Thermomicrobia</taxon>
        <taxon>Sphaerobacterales</taxon>
        <taxon>Sphaerobacterineae</taxon>
        <taxon>Sphaerobacteraceae</taxon>
        <taxon>Sphaerobacter</taxon>
    </lineage>
</organism>
<dbReference type="eggNOG" id="ENOG50333RW">
    <property type="taxonomic scope" value="Bacteria"/>
</dbReference>
<keyword evidence="1" id="KW-0472">Membrane</keyword>
<reference evidence="2 3" key="2">
    <citation type="journal article" date="2010" name="Stand. Genomic Sci.">
        <title>Complete genome sequence of Desulfohalobium retbaense type strain (HR(100)).</title>
        <authorList>
            <person name="Spring S."/>
            <person name="Nolan M."/>
            <person name="Lapidus A."/>
            <person name="Glavina Del Rio T."/>
            <person name="Copeland A."/>
            <person name="Tice H."/>
            <person name="Cheng J.F."/>
            <person name="Lucas S."/>
            <person name="Land M."/>
            <person name="Chen F."/>
            <person name="Bruce D."/>
            <person name="Goodwin L."/>
            <person name="Pitluck S."/>
            <person name="Ivanova N."/>
            <person name="Mavromatis K."/>
            <person name="Mikhailova N."/>
            <person name="Pati A."/>
            <person name="Chen A."/>
            <person name="Palaniappan K."/>
            <person name="Hauser L."/>
            <person name="Chang Y.J."/>
            <person name="Jeffries C.D."/>
            <person name="Munk C."/>
            <person name="Kiss H."/>
            <person name="Chain P."/>
            <person name="Han C."/>
            <person name="Brettin T."/>
            <person name="Detter J.C."/>
            <person name="Schuler E."/>
            <person name="Goker M."/>
            <person name="Rohde M."/>
            <person name="Bristow J."/>
            <person name="Eisen J.A."/>
            <person name="Markowitz V."/>
            <person name="Hugenholtz P."/>
            <person name="Kyrpides N.C."/>
            <person name="Klenk H.P."/>
        </authorList>
    </citation>
    <scope>NUCLEOTIDE SEQUENCE [LARGE SCALE GENOMIC DNA]</scope>
    <source>
        <strain evidence="3">ATCC 49802 / DSM 20745 / S 6022</strain>
    </source>
</reference>
<accession>D1C4H5</accession>
<dbReference type="RefSeq" id="WP_012872189.1">
    <property type="nucleotide sequence ID" value="NC_013523.1"/>
</dbReference>